<sequence length="68" mass="7261">MSFLAHALGDALFGIINGRHHVHLSDADPRSFNDLGINGNAAQRARFNSFRFGEPGASNAARLGVNGR</sequence>
<organism evidence="1 2">
    <name type="scientific">Stappia sediminis</name>
    <dbReference type="NCBI Taxonomy" id="2692190"/>
    <lineage>
        <taxon>Bacteria</taxon>
        <taxon>Pseudomonadati</taxon>
        <taxon>Pseudomonadota</taxon>
        <taxon>Alphaproteobacteria</taxon>
        <taxon>Hyphomicrobiales</taxon>
        <taxon>Stappiaceae</taxon>
        <taxon>Stappia</taxon>
    </lineage>
</organism>
<reference evidence="1 2" key="1">
    <citation type="submission" date="2019-12" db="EMBL/GenBank/DDBJ databases">
        <authorList>
            <person name="Li M."/>
        </authorList>
    </citation>
    <scope>NUCLEOTIDE SEQUENCE [LARGE SCALE GENOMIC DNA]</scope>
    <source>
        <strain evidence="1 2">GBMRC 2046</strain>
    </source>
</reference>
<proteinExistence type="predicted"/>
<dbReference type="AlphaFoldDB" id="A0A7X3S9H8"/>
<gene>
    <name evidence="1" type="ORF">GR183_18695</name>
</gene>
<comment type="caution">
    <text evidence="1">The sequence shown here is derived from an EMBL/GenBank/DDBJ whole genome shotgun (WGS) entry which is preliminary data.</text>
</comment>
<dbReference type="RefSeq" id="WP_160777197.1">
    <property type="nucleotide sequence ID" value="NZ_WUMV01000009.1"/>
</dbReference>
<dbReference type="Proteomes" id="UP000433101">
    <property type="component" value="Unassembled WGS sequence"/>
</dbReference>
<evidence type="ECO:0000313" key="2">
    <source>
        <dbReference type="Proteomes" id="UP000433101"/>
    </source>
</evidence>
<accession>A0A7X3S9H8</accession>
<name>A0A7X3S9H8_9HYPH</name>
<keyword evidence="2" id="KW-1185">Reference proteome</keyword>
<protein>
    <submittedName>
        <fullName evidence="1">Uncharacterized protein</fullName>
    </submittedName>
</protein>
<dbReference type="EMBL" id="WUMV01000009">
    <property type="protein sequence ID" value="MXN66946.1"/>
    <property type="molecule type" value="Genomic_DNA"/>
</dbReference>
<evidence type="ECO:0000313" key="1">
    <source>
        <dbReference type="EMBL" id="MXN66946.1"/>
    </source>
</evidence>